<evidence type="ECO:0000256" key="5">
    <source>
        <dbReference type="ARBA" id="ARBA00023014"/>
    </source>
</evidence>
<accession>A0A7K3NPY4</accession>
<dbReference type="InterPro" id="IPR013785">
    <property type="entry name" value="Aldolase_TIM"/>
</dbReference>
<dbReference type="GO" id="GO:0003824">
    <property type="term" value="F:catalytic activity"/>
    <property type="evidence" value="ECO:0007669"/>
    <property type="project" value="InterPro"/>
</dbReference>
<dbReference type="InterPro" id="IPR050377">
    <property type="entry name" value="Radical_SAM_PqqE_MftC-like"/>
</dbReference>
<dbReference type="CDD" id="cd01335">
    <property type="entry name" value="Radical_SAM"/>
    <property type="match status" value="1"/>
</dbReference>
<evidence type="ECO:0000259" key="7">
    <source>
        <dbReference type="Pfam" id="PF04055"/>
    </source>
</evidence>
<gene>
    <name evidence="8" type="ORF">G3N56_14195</name>
</gene>
<dbReference type="Proteomes" id="UP000469724">
    <property type="component" value="Unassembled WGS sequence"/>
</dbReference>
<dbReference type="AlphaFoldDB" id="A0A7K3NPY4"/>
<evidence type="ECO:0000256" key="3">
    <source>
        <dbReference type="ARBA" id="ARBA00022723"/>
    </source>
</evidence>
<evidence type="ECO:0000256" key="6">
    <source>
        <dbReference type="SAM" id="MobiDB-lite"/>
    </source>
</evidence>
<dbReference type="SUPFAM" id="SSF102114">
    <property type="entry name" value="Radical SAM enzymes"/>
    <property type="match status" value="1"/>
</dbReference>
<evidence type="ECO:0000256" key="4">
    <source>
        <dbReference type="ARBA" id="ARBA00023004"/>
    </source>
</evidence>
<sequence length="455" mass="50119">MTAHASHPKSPRPVSLSDLGRLARGRIPGQVVIQYTDRCNASCVQCGMRTGNRFTRSTLRPDFLAPQIEAMAARGVAAISFTGGEPLLCLEDIAPLARRAREAGIRYVRTGTNGFYFRDHERLDFAARVAQLADTLLASGFNAFWISLDSAEADLHEANRGLPGVVEGIRKALPIFHAHGLYPAANLGINRTTGGRTTDGDDAPPPHDPHRPDSFDAAAFTGFFREAFRRFYAFVESLGFTTVNACYPMSAEESPPGGGDVADESAVSAHEAVYAATSADDFIRFSRQEKAALFAALFEVIPEFRGRLRIFTPRSSLLALMRRYGDGTPNGHYPCRGGIDFFFMDAARGHIFPCGYRGGEDMGLFSNFDPARVTTKPFCDRCDWECFRDPSELFGPVMDVFSRPLSLAKRFFSDAAYRRTWIEDMRYALACDGCSAVIPPRPAKLAHFARPRPSV</sequence>
<comment type="caution">
    <text evidence="8">The sequence shown here is derived from an EMBL/GenBank/DDBJ whole genome shotgun (WGS) entry which is preliminary data.</text>
</comment>
<dbReference type="PANTHER" id="PTHR11228">
    <property type="entry name" value="RADICAL SAM DOMAIN PROTEIN"/>
    <property type="match status" value="1"/>
</dbReference>
<organism evidence="8 9">
    <name type="scientific">Desulfolutivibrio sulfodismutans</name>
    <dbReference type="NCBI Taxonomy" id="63561"/>
    <lineage>
        <taxon>Bacteria</taxon>
        <taxon>Pseudomonadati</taxon>
        <taxon>Thermodesulfobacteriota</taxon>
        <taxon>Desulfovibrionia</taxon>
        <taxon>Desulfovibrionales</taxon>
        <taxon>Desulfovibrionaceae</taxon>
        <taxon>Desulfolutivibrio</taxon>
    </lineage>
</organism>
<keyword evidence="3" id="KW-0479">Metal-binding</keyword>
<feature type="region of interest" description="Disordered" evidence="6">
    <location>
        <begin position="192"/>
        <end position="212"/>
    </location>
</feature>
<dbReference type="SFLD" id="SFLDS00029">
    <property type="entry name" value="Radical_SAM"/>
    <property type="match status" value="1"/>
</dbReference>
<reference evidence="8 9" key="1">
    <citation type="submission" date="2020-02" db="EMBL/GenBank/DDBJ databases">
        <title>Comparative genomics of sulfur disproportionating microorganisms.</title>
        <authorList>
            <person name="Ward L.M."/>
            <person name="Bertran E."/>
            <person name="Johnston D.T."/>
        </authorList>
    </citation>
    <scope>NUCLEOTIDE SEQUENCE [LARGE SCALE GENOMIC DNA]</scope>
    <source>
        <strain evidence="8 9">DSM 3696</strain>
    </source>
</reference>
<keyword evidence="4" id="KW-0408">Iron</keyword>
<dbReference type="SFLD" id="SFLDG01067">
    <property type="entry name" value="SPASM/twitch_domain_containing"/>
    <property type="match status" value="1"/>
</dbReference>
<keyword evidence="9" id="KW-1185">Reference proteome</keyword>
<dbReference type="GO" id="GO:0051536">
    <property type="term" value="F:iron-sulfur cluster binding"/>
    <property type="evidence" value="ECO:0007669"/>
    <property type="project" value="UniProtKB-KW"/>
</dbReference>
<keyword evidence="5" id="KW-0411">Iron-sulfur</keyword>
<dbReference type="PANTHER" id="PTHR11228:SF7">
    <property type="entry name" value="PQQA PEPTIDE CYCLASE"/>
    <property type="match status" value="1"/>
</dbReference>
<evidence type="ECO:0000313" key="8">
    <source>
        <dbReference type="EMBL" id="NDY57883.1"/>
    </source>
</evidence>
<dbReference type="Pfam" id="PF04055">
    <property type="entry name" value="Radical_SAM"/>
    <property type="match status" value="1"/>
</dbReference>
<dbReference type="InterPro" id="IPR007197">
    <property type="entry name" value="rSAM"/>
</dbReference>
<evidence type="ECO:0000256" key="2">
    <source>
        <dbReference type="ARBA" id="ARBA00022691"/>
    </source>
</evidence>
<name>A0A7K3NPY4_9BACT</name>
<dbReference type="InterPro" id="IPR058240">
    <property type="entry name" value="rSAM_sf"/>
</dbReference>
<comment type="cofactor">
    <cofactor evidence="1">
        <name>[4Fe-4S] cluster</name>
        <dbReference type="ChEBI" id="CHEBI:49883"/>
    </cofactor>
</comment>
<dbReference type="EMBL" id="JAAGRQ010000066">
    <property type="protein sequence ID" value="NDY57883.1"/>
    <property type="molecule type" value="Genomic_DNA"/>
</dbReference>
<proteinExistence type="predicted"/>
<dbReference type="GO" id="GO:0046872">
    <property type="term" value="F:metal ion binding"/>
    <property type="evidence" value="ECO:0007669"/>
    <property type="project" value="UniProtKB-KW"/>
</dbReference>
<evidence type="ECO:0000313" key="9">
    <source>
        <dbReference type="Proteomes" id="UP000469724"/>
    </source>
</evidence>
<feature type="domain" description="Radical SAM core" evidence="7">
    <location>
        <begin position="34"/>
        <end position="188"/>
    </location>
</feature>
<keyword evidence="2" id="KW-0949">S-adenosyl-L-methionine</keyword>
<dbReference type="Gene3D" id="3.20.20.70">
    <property type="entry name" value="Aldolase class I"/>
    <property type="match status" value="1"/>
</dbReference>
<evidence type="ECO:0000256" key="1">
    <source>
        <dbReference type="ARBA" id="ARBA00001966"/>
    </source>
</evidence>
<protein>
    <submittedName>
        <fullName evidence="8">Radical SAM protein</fullName>
    </submittedName>
</protein>